<feature type="transmembrane region" description="Helical" evidence="2">
    <location>
        <begin position="24"/>
        <end position="44"/>
    </location>
</feature>
<reference evidence="3 4" key="1">
    <citation type="journal article" date="2024" name="Plant Biotechnol. J.">
        <title>Dendrobium thyrsiflorum genome and its molecular insights into genes involved in important horticultural traits.</title>
        <authorList>
            <person name="Chen B."/>
            <person name="Wang J.Y."/>
            <person name="Zheng P.J."/>
            <person name="Li K.L."/>
            <person name="Liang Y.M."/>
            <person name="Chen X.F."/>
            <person name="Zhang C."/>
            <person name="Zhao X."/>
            <person name="He X."/>
            <person name="Zhang G.Q."/>
            <person name="Liu Z.J."/>
            <person name="Xu Q."/>
        </authorList>
    </citation>
    <scope>NUCLEOTIDE SEQUENCE [LARGE SCALE GENOMIC DNA]</scope>
    <source>
        <strain evidence="3">GZMU011</strain>
    </source>
</reference>
<proteinExistence type="predicted"/>
<name>A0ABD0VN25_DENTH</name>
<accession>A0ABD0VN25</accession>
<dbReference type="PANTHER" id="PTHR33564:SF8">
    <property type="entry name" value="TRANSMEMBRANE PROTEIN"/>
    <property type="match status" value="1"/>
</dbReference>
<organism evidence="3 4">
    <name type="scientific">Dendrobium thyrsiflorum</name>
    <name type="common">Pinecone-like raceme dendrobium</name>
    <name type="synonym">Orchid</name>
    <dbReference type="NCBI Taxonomy" id="117978"/>
    <lineage>
        <taxon>Eukaryota</taxon>
        <taxon>Viridiplantae</taxon>
        <taxon>Streptophyta</taxon>
        <taxon>Embryophyta</taxon>
        <taxon>Tracheophyta</taxon>
        <taxon>Spermatophyta</taxon>
        <taxon>Magnoliopsida</taxon>
        <taxon>Liliopsida</taxon>
        <taxon>Asparagales</taxon>
        <taxon>Orchidaceae</taxon>
        <taxon>Epidendroideae</taxon>
        <taxon>Malaxideae</taxon>
        <taxon>Dendrobiinae</taxon>
        <taxon>Dendrobium</taxon>
    </lineage>
</organism>
<evidence type="ECO:0000256" key="1">
    <source>
        <dbReference type="SAM" id="MobiDB-lite"/>
    </source>
</evidence>
<dbReference type="EMBL" id="JANQDX010000003">
    <property type="protein sequence ID" value="KAL0926455.1"/>
    <property type="molecule type" value="Genomic_DNA"/>
</dbReference>
<keyword evidence="2" id="KW-0472">Membrane</keyword>
<sequence length="103" mass="11446">MCWSNGGGEESIEKERDMESSGCAGVMAVVVVSSSVVLVAFQIHKRFVSDFMKKVQLEPGGVNDSKPKKKVRFAADVVDPSIDNKEYRKRGSGRQMNPEWKSH</sequence>
<gene>
    <name evidence="3" type="ORF">M5K25_002689</name>
</gene>
<feature type="region of interest" description="Disordered" evidence="1">
    <location>
        <begin position="84"/>
        <end position="103"/>
    </location>
</feature>
<comment type="caution">
    <text evidence="3">The sequence shown here is derived from an EMBL/GenBank/DDBJ whole genome shotgun (WGS) entry which is preliminary data.</text>
</comment>
<dbReference type="Proteomes" id="UP001552299">
    <property type="component" value="Unassembled WGS sequence"/>
</dbReference>
<evidence type="ECO:0000313" key="3">
    <source>
        <dbReference type="EMBL" id="KAL0926455.1"/>
    </source>
</evidence>
<dbReference type="PANTHER" id="PTHR33564">
    <property type="entry name" value="TRANSMEMBRANE PROTEIN"/>
    <property type="match status" value="1"/>
</dbReference>
<keyword evidence="2" id="KW-0812">Transmembrane</keyword>
<evidence type="ECO:0000256" key="2">
    <source>
        <dbReference type="SAM" id="Phobius"/>
    </source>
</evidence>
<dbReference type="AlphaFoldDB" id="A0ABD0VN25"/>
<keyword evidence="4" id="KW-1185">Reference proteome</keyword>
<keyword evidence="2" id="KW-1133">Transmembrane helix</keyword>
<evidence type="ECO:0000313" key="4">
    <source>
        <dbReference type="Proteomes" id="UP001552299"/>
    </source>
</evidence>
<protein>
    <submittedName>
        <fullName evidence="3">Uncharacterized protein</fullName>
    </submittedName>
</protein>